<proteinExistence type="predicted"/>
<accession>A0A238HAI4</accession>
<feature type="region of interest" description="Disordered" evidence="1">
    <location>
        <begin position="21"/>
        <end position="41"/>
    </location>
</feature>
<reference evidence="2 3" key="1">
    <citation type="submission" date="2017-04" db="EMBL/GenBank/DDBJ databases">
        <authorList>
            <person name="Afonso C.L."/>
            <person name="Miller P.J."/>
            <person name="Scott M.A."/>
            <person name="Spackman E."/>
            <person name="Goraichik I."/>
            <person name="Dimitrov K.M."/>
            <person name="Suarez D.L."/>
            <person name="Swayne D.E."/>
        </authorList>
    </citation>
    <scope>NUCLEOTIDE SEQUENCE [LARGE SCALE GENOMIC DNA]</scope>
    <source>
        <strain evidence="2">LMG 28154</strain>
    </source>
</reference>
<dbReference type="EMBL" id="FXAN01000089">
    <property type="protein sequence ID" value="SMG02075.1"/>
    <property type="molecule type" value="Genomic_DNA"/>
</dbReference>
<evidence type="ECO:0000313" key="2">
    <source>
        <dbReference type="EMBL" id="SMG02075.1"/>
    </source>
</evidence>
<sequence>MRLRTAACHARRWRMNGALASSGALHAVRTQAGPADSGKSV</sequence>
<gene>
    <name evidence="2" type="ORF">BSIN_4837</name>
</gene>
<name>A0A238HAI4_9BURK</name>
<protein>
    <submittedName>
        <fullName evidence="2">Uncharacterized protein</fullName>
    </submittedName>
</protein>
<evidence type="ECO:0000313" key="3">
    <source>
        <dbReference type="Proteomes" id="UP000198460"/>
    </source>
</evidence>
<dbReference type="AlphaFoldDB" id="A0A238HAI4"/>
<organism evidence="2 3">
    <name type="scientific">Burkholderia singularis</name>
    <dbReference type="NCBI Taxonomy" id="1503053"/>
    <lineage>
        <taxon>Bacteria</taxon>
        <taxon>Pseudomonadati</taxon>
        <taxon>Pseudomonadota</taxon>
        <taxon>Betaproteobacteria</taxon>
        <taxon>Burkholderiales</taxon>
        <taxon>Burkholderiaceae</taxon>
        <taxon>Burkholderia</taxon>
        <taxon>pseudomallei group</taxon>
    </lineage>
</organism>
<evidence type="ECO:0000256" key="1">
    <source>
        <dbReference type="SAM" id="MobiDB-lite"/>
    </source>
</evidence>
<dbReference type="Proteomes" id="UP000198460">
    <property type="component" value="Unassembled WGS sequence"/>
</dbReference>